<keyword evidence="2" id="KW-1185">Reference proteome</keyword>
<sequence>MALARGMSQEERAQLRDLGQQVSTPEPLSPYFNVFRGHKMPHQSLFLSHRDNETREVANYFTINPNVKFNGHAGLGRHGGALIMSEAASATQKARKFVIKYSFGSMAPDAKANADDDLRNEYRWLKMLRGAEHIVQLIDFADCTLNLPGVSDGKDTYEASVQKRKDEAAVSGSGGSQPTKEGQVRRCPTFALEYLEFGTLVKFATILYRSGQKWVPSRLLWRIWLCMVRQCIAMAFPPDIPDHQYHGQIIREVMENKPLQDLTQNSAHGHNFMFAEPPLPGDEHEPNVPVLKLIDFGRGKLATGPIPQRLMPNNTQGFASRKNLVAAAKAGPLLPIILDYKSRNGATRTVQTIAPQIFIDNNTIDPDLRDLIVRINAWPWETRPSLMDVLRDTELGVAKGPDYPGLRTPDAVSLGIQETDADIRDFIQRFIYDAVDTDI</sequence>
<dbReference type="EMBL" id="JAPUUL010001911">
    <property type="protein sequence ID" value="KAJ8126320.1"/>
    <property type="molecule type" value="Genomic_DNA"/>
</dbReference>
<organism evidence="1 2">
    <name type="scientific">Lasiodiplodia mahajangana</name>
    <dbReference type="NCBI Taxonomy" id="1108764"/>
    <lineage>
        <taxon>Eukaryota</taxon>
        <taxon>Fungi</taxon>
        <taxon>Dikarya</taxon>
        <taxon>Ascomycota</taxon>
        <taxon>Pezizomycotina</taxon>
        <taxon>Dothideomycetes</taxon>
        <taxon>Dothideomycetes incertae sedis</taxon>
        <taxon>Botryosphaeriales</taxon>
        <taxon>Botryosphaeriaceae</taxon>
        <taxon>Lasiodiplodia</taxon>
    </lineage>
</organism>
<comment type="caution">
    <text evidence="1">The sequence shown here is derived from an EMBL/GenBank/DDBJ whole genome shotgun (WGS) entry which is preliminary data.</text>
</comment>
<evidence type="ECO:0000313" key="2">
    <source>
        <dbReference type="Proteomes" id="UP001153332"/>
    </source>
</evidence>
<gene>
    <name evidence="1" type="ORF">O1611_g7318</name>
</gene>
<evidence type="ECO:0000313" key="1">
    <source>
        <dbReference type="EMBL" id="KAJ8126320.1"/>
    </source>
</evidence>
<dbReference type="Proteomes" id="UP001153332">
    <property type="component" value="Unassembled WGS sequence"/>
</dbReference>
<accession>A0ACC2JFQ0</accession>
<name>A0ACC2JFQ0_9PEZI</name>
<reference evidence="1" key="1">
    <citation type="submission" date="2022-12" db="EMBL/GenBank/DDBJ databases">
        <title>Genome Sequence of Lasiodiplodia mahajangana.</title>
        <authorList>
            <person name="Buettner E."/>
        </authorList>
    </citation>
    <scope>NUCLEOTIDE SEQUENCE</scope>
    <source>
        <strain evidence="1">VT137</strain>
    </source>
</reference>
<proteinExistence type="predicted"/>
<protein>
    <submittedName>
        <fullName evidence="1">Uncharacterized protein</fullName>
    </submittedName>
</protein>